<feature type="signal peptide" evidence="2">
    <location>
        <begin position="1"/>
        <end position="24"/>
    </location>
</feature>
<name>A0A2C6JT75_9APIC</name>
<feature type="compositionally biased region" description="Polar residues" evidence="1">
    <location>
        <begin position="245"/>
        <end position="264"/>
    </location>
</feature>
<dbReference type="VEuPathDB" id="ToxoDB:CSUI_007727"/>
<feature type="compositionally biased region" description="Basic and acidic residues" evidence="1">
    <location>
        <begin position="220"/>
        <end position="243"/>
    </location>
</feature>
<organism evidence="3 4">
    <name type="scientific">Cystoisospora suis</name>
    <dbReference type="NCBI Taxonomy" id="483139"/>
    <lineage>
        <taxon>Eukaryota</taxon>
        <taxon>Sar</taxon>
        <taxon>Alveolata</taxon>
        <taxon>Apicomplexa</taxon>
        <taxon>Conoidasida</taxon>
        <taxon>Coccidia</taxon>
        <taxon>Eucoccidiorida</taxon>
        <taxon>Eimeriorina</taxon>
        <taxon>Sarcocystidae</taxon>
        <taxon>Cystoisospora</taxon>
    </lineage>
</organism>
<dbReference type="RefSeq" id="XP_067920158.1">
    <property type="nucleotide sequence ID" value="XM_068067871.1"/>
</dbReference>
<feature type="chain" id="PRO_5012406277" description="Transmembrane protein" evidence="2">
    <location>
        <begin position="25"/>
        <end position="759"/>
    </location>
</feature>
<reference evidence="3 4" key="1">
    <citation type="journal article" date="2017" name="Int. J. Parasitol.">
        <title>The genome of the protozoan parasite Cystoisospora suis and a reverse vaccinology approach to identify vaccine candidates.</title>
        <authorList>
            <person name="Palmieri N."/>
            <person name="Shrestha A."/>
            <person name="Ruttkowski B."/>
            <person name="Beck T."/>
            <person name="Vogl C."/>
            <person name="Tomley F."/>
            <person name="Blake D.P."/>
            <person name="Joachim A."/>
        </authorList>
    </citation>
    <scope>NUCLEOTIDE SEQUENCE [LARGE SCALE GENOMIC DNA]</scope>
    <source>
        <strain evidence="3 4">Wien I</strain>
    </source>
</reference>
<comment type="caution">
    <text evidence="3">The sequence shown here is derived from an EMBL/GenBank/DDBJ whole genome shotgun (WGS) entry which is preliminary data.</text>
</comment>
<keyword evidence="2" id="KW-0732">Signal</keyword>
<feature type="region of interest" description="Disordered" evidence="1">
    <location>
        <begin position="70"/>
        <end position="432"/>
    </location>
</feature>
<feature type="compositionally biased region" description="Basic and acidic residues" evidence="1">
    <location>
        <begin position="100"/>
        <end position="110"/>
    </location>
</feature>
<keyword evidence="4" id="KW-1185">Reference proteome</keyword>
<gene>
    <name evidence="3" type="ORF">CSUI_007727</name>
</gene>
<dbReference type="OrthoDB" id="333622at2759"/>
<proteinExistence type="predicted"/>
<evidence type="ECO:0000256" key="2">
    <source>
        <dbReference type="SAM" id="SignalP"/>
    </source>
</evidence>
<evidence type="ECO:0000313" key="3">
    <source>
        <dbReference type="EMBL" id="PHJ18451.1"/>
    </source>
</evidence>
<feature type="compositionally biased region" description="Basic and acidic residues" evidence="1">
    <location>
        <begin position="177"/>
        <end position="186"/>
    </location>
</feature>
<accession>A0A2C6JT75</accession>
<sequence>MPDPRLRGLLLLFCASGYPLLKYATTCIPTVSGLSVERYQGLLSRPFDEAIFLSEADGDVSADPSWLQVGVGEEKESEGSAMESEEEERRGGSMGASEGPGERNASKDEEGSLGVDTDASAEKQGMKGDPGADNPGRSDDASDLPSEEAEQSDQAHGEDQDEEGGSQIDRSQVESARANRQDKTTDKPPAGASETGSPQGARDTGSELEDFTDNQPSSNERSKAGTEGGRPEASRDTTAEKTRQHGQGNEVGTDSSRRSSNYNGDSEDGTLEKSEQEDVQAADSRTVVESGAGSKGSQDFEGYGSEPGEPGEVSAEAQEPVPSEDAPGKKPASNRTASAESAEELDEHEENGQSRWKEDTEKFSRGGTEGKKGRSRSTVVQEDDHSYASSRERPSQQKRQRRASEPAASRPGKKSESWKTPSSTPTSENAPHVGYTSAQAVCVRAGCKRVTSSSGGGSNGLTGCVATVACSDCTGADTESPQARCRGWRLADAKELVLANGIFRVAKGTATAGEELLIRIAWDRQHIVGSNHCSPDLKQVASIFRKKGNPGSAGLYRMASVQMIAELSGSAKRSPGGTTDSASTSLVFSLHFPDKSSRVTIATLPPALQPVCPADEATLGPTPLASNTRELMFAGSWFSFLSYGPATLPTADFVLKVLCKNDDCKREKITGCVRILCPITLPEVEEKLFEAIIQSSPQPPQAAILTGHSSYSAAPIGGRLAVPPPNQFGWSRRQPPVLHGVRPLGMGFHHRFFLRPWQH</sequence>
<feature type="compositionally biased region" description="Basic and acidic residues" evidence="1">
    <location>
        <begin position="382"/>
        <end position="395"/>
    </location>
</feature>
<dbReference type="EMBL" id="MIGC01004141">
    <property type="protein sequence ID" value="PHJ18451.1"/>
    <property type="molecule type" value="Genomic_DNA"/>
</dbReference>
<feature type="compositionally biased region" description="Polar residues" evidence="1">
    <location>
        <begin position="418"/>
        <end position="429"/>
    </location>
</feature>
<evidence type="ECO:0008006" key="5">
    <source>
        <dbReference type="Google" id="ProtNLM"/>
    </source>
</evidence>
<dbReference type="GeneID" id="94431082"/>
<dbReference type="AlphaFoldDB" id="A0A2C6JT75"/>
<feature type="compositionally biased region" description="Low complexity" evidence="1">
    <location>
        <begin position="301"/>
        <end position="317"/>
    </location>
</feature>
<evidence type="ECO:0000256" key="1">
    <source>
        <dbReference type="SAM" id="MobiDB-lite"/>
    </source>
</evidence>
<dbReference type="Proteomes" id="UP000221165">
    <property type="component" value="Unassembled WGS sequence"/>
</dbReference>
<feature type="compositionally biased region" description="Acidic residues" evidence="1">
    <location>
        <begin position="141"/>
        <end position="151"/>
    </location>
</feature>
<evidence type="ECO:0000313" key="4">
    <source>
        <dbReference type="Proteomes" id="UP000221165"/>
    </source>
</evidence>
<protein>
    <recommendedName>
        <fullName evidence="5">Transmembrane protein</fullName>
    </recommendedName>
</protein>
<feature type="compositionally biased region" description="Basic and acidic residues" evidence="1">
    <location>
        <begin position="350"/>
        <end position="372"/>
    </location>
</feature>